<evidence type="ECO:0000313" key="2">
    <source>
        <dbReference type="Proteomes" id="UP001456524"/>
    </source>
</evidence>
<protein>
    <submittedName>
        <fullName evidence="1">Uncharacterized protein</fullName>
    </submittedName>
</protein>
<accession>A0ABR1XX20</accession>
<keyword evidence="2" id="KW-1185">Reference proteome</keyword>
<dbReference type="EMBL" id="JBBWUH010000004">
    <property type="protein sequence ID" value="KAK8169788.1"/>
    <property type="molecule type" value="Genomic_DNA"/>
</dbReference>
<reference evidence="1 2" key="1">
    <citation type="journal article" date="2022" name="G3 (Bethesda)">
        <title>Enemy or ally: a genomic approach to elucidate the lifestyle of Phyllosticta citrichinaensis.</title>
        <authorList>
            <person name="Buijs V.A."/>
            <person name="Groenewald J.Z."/>
            <person name="Haridas S."/>
            <person name="LaButti K.M."/>
            <person name="Lipzen A."/>
            <person name="Martin F.M."/>
            <person name="Barry K."/>
            <person name="Grigoriev I.V."/>
            <person name="Crous P.W."/>
            <person name="Seidl M.F."/>
        </authorList>
    </citation>
    <scope>NUCLEOTIDE SEQUENCE [LARGE SCALE GENOMIC DNA]</scope>
    <source>
        <strain evidence="1 2">CBS 129764</strain>
    </source>
</reference>
<dbReference type="Proteomes" id="UP001456524">
    <property type="component" value="Unassembled WGS sequence"/>
</dbReference>
<proteinExistence type="predicted"/>
<evidence type="ECO:0000313" key="1">
    <source>
        <dbReference type="EMBL" id="KAK8169788.1"/>
    </source>
</evidence>
<organism evidence="1 2">
    <name type="scientific">Phyllosticta citrichinensis</name>
    <dbReference type="NCBI Taxonomy" id="1130410"/>
    <lineage>
        <taxon>Eukaryota</taxon>
        <taxon>Fungi</taxon>
        <taxon>Dikarya</taxon>
        <taxon>Ascomycota</taxon>
        <taxon>Pezizomycotina</taxon>
        <taxon>Dothideomycetes</taxon>
        <taxon>Dothideomycetes incertae sedis</taxon>
        <taxon>Botryosphaeriales</taxon>
        <taxon>Phyllostictaceae</taxon>
        <taxon>Phyllosticta</taxon>
    </lineage>
</organism>
<name>A0ABR1XX20_9PEZI</name>
<gene>
    <name evidence="1" type="ORF">IWX90DRAFT_485688</name>
</gene>
<comment type="caution">
    <text evidence="1">The sequence shown here is derived from an EMBL/GenBank/DDBJ whole genome shotgun (WGS) entry which is preliminary data.</text>
</comment>
<sequence>MDFHQEVHHQQAAPFVTEEDGYAEFDGLHDTINKVEEFIDNEIEIFEHHFKTIVGPQIAALINALFALTQQFVACNPRLWKAIVSLRKDGQYRLIWYPTAMFTLHKRISNLLTSGTLLDKGHFSSCVHALVQLQADWMMETMPAFRKRLEEVKDWDGMTKEDHYSHDYYCEILDKTDRITTVRETGHVEFLHASSPWQIHPEACGHVMHLVLLAITDKAQGTLEGTNVGPTYAELKKSLAYFSMPKDLAGERFMDDECHPSPLSRHLTNVGPLGDAVIGRLSWDAAPVQRIVRQASADDQTEWNKYVADIESQLERSFEDGLEDLKDVDCDHYGKSCSPPSRLGLPWASSR</sequence>